<dbReference type="SUPFAM" id="SSF48498">
    <property type="entry name" value="Tetracyclin repressor-like, C-terminal domain"/>
    <property type="match status" value="1"/>
</dbReference>
<dbReference type="PROSITE" id="PS50977">
    <property type="entry name" value="HTH_TETR_2"/>
    <property type="match status" value="1"/>
</dbReference>
<evidence type="ECO:0000256" key="4">
    <source>
        <dbReference type="ARBA" id="ARBA00023163"/>
    </source>
</evidence>
<feature type="DNA-binding region" description="H-T-H motif" evidence="5">
    <location>
        <begin position="31"/>
        <end position="50"/>
    </location>
</feature>
<evidence type="ECO:0000259" key="6">
    <source>
        <dbReference type="PROSITE" id="PS50977"/>
    </source>
</evidence>
<comment type="caution">
    <text evidence="7">The sequence shown here is derived from an EMBL/GenBank/DDBJ whole genome shotgun (WGS) entry which is preliminary data.</text>
</comment>
<feature type="domain" description="HTH tetR-type" evidence="6">
    <location>
        <begin position="8"/>
        <end position="68"/>
    </location>
</feature>
<evidence type="ECO:0000256" key="1">
    <source>
        <dbReference type="ARBA" id="ARBA00022491"/>
    </source>
</evidence>
<dbReference type="EMBL" id="JAJNBZ010000003">
    <property type="protein sequence ID" value="MCE5169092.1"/>
    <property type="molecule type" value="Genomic_DNA"/>
</dbReference>
<dbReference type="Proteomes" id="UP001199916">
    <property type="component" value="Unassembled WGS sequence"/>
</dbReference>
<accession>A0ABS8YDJ0</accession>
<dbReference type="InterPro" id="IPR039538">
    <property type="entry name" value="BetI_C"/>
</dbReference>
<dbReference type="InterPro" id="IPR036271">
    <property type="entry name" value="Tet_transcr_reg_TetR-rel_C_sf"/>
</dbReference>
<dbReference type="RefSeq" id="WP_233696168.1">
    <property type="nucleotide sequence ID" value="NZ_JAJNBZ010000003.1"/>
</dbReference>
<proteinExistence type="predicted"/>
<dbReference type="InterPro" id="IPR050109">
    <property type="entry name" value="HTH-type_TetR-like_transc_reg"/>
</dbReference>
<evidence type="ECO:0000256" key="3">
    <source>
        <dbReference type="ARBA" id="ARBA00023125"/>
    </source>
</evidence>
<reference evidence="7 8" key="1">
    <citation type="submission" date="2021-11" db="EMBL/GenBank/DDBJ databases">
        <title>Draft genome sequence of Paenibacillus profundus YoMME, a new Gram-positive bacteria with exoelectrogenic properties.</title>
        <authorList>
            <person name="Hubenova Y."/>
            <person name="Hubenova E."/>
            <person name="Manasiev Y."/>
            <person name="Peykov S."/>
            <person name="Mitov M."/>
        </authorList>
    </citation>
    <scope>NUCLEOTIDE SEQUENCE [LARGE SCALE GENOMIC DNA]</scope>
    <source>
        <strain evidence="7 8">YoMME</strain>
    </source>
</reference>
<evidence type="ECO:0000313" key="7">
    <source>
        <dbReference type="EMBL" id="MCE5169092.1"/>
    </source>
</evidence>
<name>A0ABS8YDJ0_9BACL</name>
<keyword evidence="1" id="KW-0678">Repressor</keyword>
<dbReference type="Gene3D" id="1.10.357.10">
    <property type="entry name" value="Tetracycline Repressor, domain 2"/>
    <property type="match status" value="1"/>
</dbReference>
<dbReference type="Pfam" id="PF00440">
    <property type="entry name" value="TetR_N"/>
    <property type="match status" value="1"/>
</dbReference>
<keyword evidence="8" id="KW-1185">Reference proteome</keyword>
<dbReference type="PANTHER" id="PTHR30055:SF226">
    <property type="entry name" value="HTH-TYPE TRANSCRIPTIONAL REGULATOR PKSA"/>
    <property type="match status" value="1"/>
</dbReference>
<dbReference type="InterPro" id="IPR023772">
    <property type="entry name" value="DNA-bd_HTH_TetR-type_CS"/>
</dbReference>
<keyword evidence="4" id="KW-0804">Transcription</keyword>
<dbReference type="Pfam" id="PF13977">
    <property type="entry name" value="TetR_C_6"/>
    <property type="match status" value="1"/>
</dbReference>
<dbReference type="SUPFAM" id="SSF46689">
    <property type="entry name" value="Homeodomain-like"/>
    <property type="match status" value="1"/>
</dbReference>
<dbReference type="PROSITE" id="PS01081">
    <property type="entry name" value="HTH_TETR_1"/>
    <property type="match status" value="1"/>
</dbReference>
<evidence type="ECO:0000256" key="2">
    <source>
        <dbReference type="ARBA" id="ARBA00023015"/>
    </source>
</evidence>
<keyword evidence="2" id="KW-0805">Transcription regulation</keyword>
<organism evidence="7 8">
    <name type="scientific">Paenibacillus profundus</name>
    <dbReference type="NCBI Taxonomy" id="1173085"/>
    <lineage>
        <taxon>Bacteria</taxon>
        <taxon>Bacillati</taxon>
        <taxon>Bacillota</taxon>
        <taxon>Bacilli</taxon>
        <taxon>Bacillales</taxon>
        <taxon>Paenibacillaceae</taxon>
        <taxon>Paenibacillus</taxon>
    </lineage>
</organism>
<sequence length="196" mass="22193">MPKIVDHEERKEKLAEATWRVIRREGMERASVRTIAMEAGISAGSMRHYFSTQSELLAFSMKLVSDRVKARIRSSEFSGNPLEDIQRIIYEILPVDEERSAEMEVWLSFTAKALVDPALQSLSNEVYDELRATIAHCIDFLIDSGLARPDLNREIESERLYALVDGLAMHAVMQPGRATPDVLKSVVLHHLEALCQ</sequence>
<evidence type="ECO:0000313" key="8">
    <source>
        <dbReference type="Proteomes" id="UP001199916"/>
    </source>
</evidence>
<evidence type="ECO:0000256" key="5">
    <source>
        <dbReference type="PROSITE-ProRule" id="PRU00335"/>
    </source>
</evidence>
<dbReference type="PANTHER" id="PTHR30055">
    <property type="entry name" value="HTH-TYPE TRANSCRIPTIONAL REGULATOR RUTR"/>
    <property type="match status" value="1"/>
</dbReference>
<dbReference type="InterPro" id="IPR001647">
    <property type="entry name" value="HTH_TetR"/>
</dbReference>
<dbReference type="InterPro" id="IPR009057">
    <property type="entry name" value="Homeodomain-like_sf"/>
</dbReference>
<keyword evidence="3 5" id="KW-0238">DNA-binding</keyword>
<gene>
    <name evidence="7" type="ORF">LQV63_07190</name>
</gene>
<protein>
    <submittedName>
        <fullName evidence="7">TetR family transcriptional regulator C-terminal domain-containing protein</fullName>
    </submittedName>
</protein>